<proteinExistence type="predicted"/>
<sequence length="156" mass="18619">MMEDPNRHLKQFFQFCNTFKYNRTIQLRQEIANFKQYKGESIYEAWERFKKMLRKFPHHGLQHGSRSKYFNSVDNHIRSSLGEAAGGSLMFYTYERAYKIIDDMDMDSYPPMVKAMNENNGDDQFQRILKKLNRLEMPVKPTRMKLCAENQLNKGS</sequence>
<dbReference type="Proteomes" id="UP000325315">
    <property type="component" value="Unassembled WGS sequence"/>
</dbReference>
<evidence type="ECO:0000313" key="3">
    <source>
        <dbReference type="Proteomes" id="UP000325315"/>
    </source>
</evidence>
<feature type="domain" description="Retrotransposon gag" evidence="1">
    <location>
        <begin position="14"/>
        <end position="65"/>
    </location>
</feature>
<protein>
    <submittedName>
        <fullName evidence="2">Retrotransposon gag protein</fullName>
    </submittedName>
</protein>
<name>A0A5B6WNC1_9ROSI</name>
<comment type="caution">
    <text evidence="2">The sequence shown here is derived from an EMBL/GenBank/DDBJ whole genome shotgun (WGS) entry which is preliminary data.</text>
</comment>
<gene>
    <name evidence="2" type="ORF">EPI10_005542</name>
</gene>
<dbReference type="EMBL" id="SMMG02000002">
    <property type="protein sequence ID" value="KAA3483361.1"/>
    <property type="molecule type" value="Genomic_DNA"/>
</dbReference>
<evidence type="ECO:0000259" key="1">
    <source>
        <dbReference type="Pfam" id="PF03732"/>
    </source>
</evidence>
<organism evidence="2 3">
    <name type="scientific">Gossypium australe</name>
    <dbReference type="NCBI Taxonomy" id="47621"/>
    <lineage>
        <taxon>Eukaryota</taxon>
        <taxon>Viridiplantae</taxon>
        <taxon>Streptophyta</taxon>
        <taxon>Embryophyta</taxon>
        <taxon>Tracheophyta</taxon>
        <taxon>Spermatophyta</taxon>
        <taxon>Magnoliopsida</taxon>
        <taxon>eudicotyledons</taxon>
        <taxon>Gunneridae</taxon>
        <taxon>Pentapetalae</taxon>
        <taxon>rosids</taxon>
        <taxon>malvids</taxon>
        <taxon>Malvales</taxon>
        <taxon>Malvaceae</taxon>
        <taxon>Malvoideae</taxon>
        <taxon>Gossypium</taxon>
    </lineage>
</organism>
<accession>A0A5B6WNC1</accession>
<dbReference type="Pfam" id="PF03732">
    <property type="entry name" value="Retrotrans_gag"/>
    <property type="match status" value="1"/>
</dbReference>
<dbReference type="OrthoDB" id="999762at2759"/>
<reference evidence="3" key="1">
    <citation type="journal article" date="2019" name="Plant Biotechnol. J.">
        <title>Genome sequencing of the Australian wild diploid species Gossypium australe highlights disease resistance and delayed gland morphogenesis.</title>
        <authorList>
            <person name="Cai Y."/>
            <person name="Cai X."/>
            <person name="Wang Q."/>
            <person name="Wang P."/>
            <person name="Zhang Y."/>
            <person name="Cai C."/>
            <person name="Xu Y."/>
            <person name="Wang K."/>
            <person name="Zhou Z."/>
            <person name="Wang C."/>
            <person name="Geng S."/>
            <person name="Li B."/>
            <person name="Dong Q."/>
            <person name="Hou Y."/>
            <person name="Wang H."/>
            <person name="Ai P."/>
            <person name="Liu Z."/>
            <person name="Yi F."/>
            <person name="Sun M."/>
            <person name="An G."/>
            <person name="Cheng J."/>
            <person name="Zhang Y."/>
            <person name="Shi Q."/>
            <person name="Xie Y."/>
            <person name="Shi X."/>
            <person name="Chang Y."/>
            <person name="Huang F."/>
            <person name="Chen Y."/>
            <person name="Hong S."/>
            <person name="Mi L."/>
            <person name="Sun Q."/>
            <person name="Zhang L."/>
            <person name="Zhou B."/>
            <person name="Peng R."/>
            <person name="Zhang X."/>
            <person name="Liu F."/>
        </authorList>
    </citation>
    <scope>NUCLEOTIDE SEQUENCE [LARGE SCALE GENOMIC DNA]</scope>
    <source>
        <strain evidence="3">cv. PA1801</strain>
    </source>
</reference>
<dbReference type="AlphaFoldDB" id="A0A5B6WNC1"/>
<dbReference type="InterPro" id="IPR005162">
    <property type="entry name" value="Retrotrans_gag_dom"/>
</dbReference>
<keyword evidence="3" id="KW-1185">Reference proteome</keyword>
<evidence type="ECO:0000313" key="2">
    <source>
        <dbReference type="EMBL" id="KAA3483361.1"/>
    </source>
</evidence>